<dbReference type="EMBL" id="CP119075">
    <property type="protein sequence ID" value="WED63354.1"/>
    <property type="molecule type" value="Genomic_DNA"/>
</dbReference>
<dbReference type="RefSeq" id="WP_330927562.1">
    <property type="nucleotide sequence ID" value="NZ_CP119075.1"/>
</dbReference>
<protein>
    <submittedName>
        <fullName evidence="2">Uncharacterized protein</fullName>
    </submittedName>
</protein>
<proteinExistence type="predicted"/>
<dbReference type="AlphaFoldDB" id="A0AAE9ZUL8"/>
<keyword evidence="3" id="KW-1185">Reference proteome</keyword>
<keyword evidence="1" id="KW-0812">Transmembrane</keyword>
<reference evidence="2" key="1">
    <citation type="submission" date="2023-03" db="EMBL/GenBank/DDBJ databases">
        <title>Lomoglobus Profundus gen. nov., sp. nov., a novel member of the phylum Verrucomicrobia, isolated from deep-marine sediment of South China Sea.</title>
        <authorList>
            <person name="Ahmad T."/>
            <person name="Ishaq S.E."/>
            <person name="Wang F."/>
        </authorList>
    </citation>
    <scope>NUCLEOTIDE SEQUENCE</scope>
    <source>
        <strain evidence="2">LMO-M01</strain>
    </source>
</reference>
<dbReference type="Proteomes" id="UP001218638">
    <property type="component" value="Chromosome"/>
</dbReference>
<keyword evidence="1" id="KW-1133">Transmembrane helix</keyword>
<organism evidence="2 3">
    <name type="scientific">Synoicihabitans lomoniglobus</name>
    <dbReference type="NCBI Taxonomy" id="2909285"/>
    <lineage>
        <taxon>Bacteria</taxon>
        <taxon>Pseudomonadati</taxon>
        <taxon>Verrucomicrobiota</taxon>
        <taxon>Opitutia</taxon>
        <taxon>Opitutales</taxon>
        <taxon>Opitutaceae</taxon>
        <taxon>Synoicihabitans</taxon>
    </lineage>
</organism>
<dbReference type="KEGG" id="slom:PXH66_13530"/>
<feature type="transmembrane region" description="Helical" evidence="1">
    <location>
        <begin position="12"/>
        <end position="35"/>
    </location>
</feature>
<accession>A0AAE9ZUL8</accession>
<gene>
    <name evidence="2" type="ORF">PXH66_13530</name>
</gene>
<evidence type="ECO:0000313" key="3">
    <source>
        <dbReference type="Proteomes" id="UP001218638"/>
    </source>
</evidence>
<feature type="transmembrane region" description="Helical" evidence="1">
    <location>
        <begin position="42"/>
        <end position="64"/>
    </location>
</feature>
<keyword evidence="1" id="KW-0472">Membrane</keyword>
<name>A0AAE9ZUL8_9BACT</name>
<evidence type="ECO:0000256" key="1">
    <source>
        <dbReference type="SAM" id="Phobius"/>
    </source>
</evidence>
<evidence type="ECO:0000313" key="2">
    <source>
        <dbReference type="EMBL" id="WED63354.1"/>
    </source>
</evidence>
<sequence>MNHSTAKAPANPLVLIAVFCSFASVGIVALAFCLLRDISSSGMWAVAAMSAAPSLMGVALAFFITKQPPTPASPPRESL</sequence>